<dbReference type="PANTHER" id="PTHR24249">
    <property type="entry name" value="HISTAMINE RECEPTOR-RELATED G-PROTEIN COUPLED RECEPTOR"/>
    <property type="match status" value="1"/>
</dbReference>
<proteinExistence type="inferred from homology"/>
<dbReference type="PRINTS" id="PR00237">
    <property type="entry name" value="GPCRRHODOPSN"/>
</dbReference>
<dbReference type="EMBL" id="CALNXK010000186">
    <property type="protein sequence ID" value="CAH3173950.1"/>
    <property type="molecule type" value="Genomic_DNA"/>
</dbReference>
<evidence type="ECO:0000256" key="7">
    <source>
        <dbReference type="ARBA" id="ARBA00023170"/>
    </source>
</evidence>
<comment type="subcellular location">
    <subcellularLocation>
        <location evidence="1">Cell membrane</location>
        <topology evidence="1">Multi-pass membrane protein</topology>
    </subcellularLocation>
</comment>
<keyword evidence="4 10" id="KW-1133">Transmembrane helix</keyword>
<evidence type="ECO:0000256" key="1">
    <source>
        <dbReference type="ARBA" id="ARBA00004651"/>
    </source>
</evidence>
<feature type="transmembrane region" description="Helical" evidence="10">
    <location>
        <begin position="329"/>
        <end position="349"/>
    </location>
</feature>
<dbReference type="Pfam" id="PF00001">
    <property type="entry name" value="7tm_1"/>
    <property type="match status" value="3"/>
</dbReference>
<sequence>MRHIRYAIKNEDGIEWLRNETNAKIRDFSPYLIINVVVNSFSCYTAIMLNIVLIFALRRSSSLPKTLKALILSVAISDLGIGLAVQPLYIARMIMKIQQTDDQETYNGINRALRLIGRTPGYASFFGVTTISVDRFLAIHLHLKHQELLTYQEFVTYKRVVAAVILSWLLSAFLVLTGVFSGTYVCNLAAVTVALVCLLTMGLIYFKIYIVVRRHTVQVHAQPAQAVAPNEENRSNFERVRKTAVGTYYVYLLFLACHLPIAIVHVILATRMNNVGEHLLIYARTLLYLSSSLVPLVYCWKFRHIRCAIKTILRNIFASLFTSRAVTCIFNAFLSYTAIMLNILTILALRKTFSLPKPLKTLLLSLAVSDLGIGLVVQPLHISRLAMELQADTDSNSYLNICSAIHKTGVVFFYASFLGVSALTVDRFLAIRLHLRYNELVTHRRVVALAILIWLFSAFTSMASVWIPKTVRVVFAVAIVALCSIGTVSLYYKIWSVARRHKTQIQTLQAAPVISQRGRTSDSHFLNSSLKAARVSFLVNLIFVACYLPNTLAIATAAKGSNEKSGVVEHLSLYTLTLLFLNSSLNPLIYCWKMRHIRYAIKSILREILKLLNKNN</sequence>
<reference evidence="12 13" key="1">
    <citation type="submission" date="2022-05" db="EMBL/GenBank/DDBJ databases">
        <authorList>
            <consortium name="Genoscope - CEA"/>
            <person name="William W."/>
        </authorList>
    </citation>
    <scope>NUCLEOTIDE SEQUENCE [LARGE SCALE GENOMIC DNA]</scope>
</reference>
<evidence type="ECO:0000256" key="6">
    <source>
        <dbReference type="ARBA" id="ARBA00023136"/>
    </source>
</evidence>
<keyword evidence="2" id="KW-1003">Cell membrane</keyword>
<evidence type="ECO:0000256" key="9">
    <source>
        <dbReference type="RuleBase" id="RU000688"/>
    </source>
</evidence>
<comment type="caution">
    <text evidence="12">The sequence shown here is derived from an EMBL/GenBank/DDBJ whole genome shotgun (WGS) entry which is preliminary data.</text>
</comment>
<gene>
    <name evidence="12" type="ORF">PLOB_00014531</name>
</gene>
<evidence type="ECO:0000256" key="3">
    <source>
        <dbReference type="ARBA" id="ARBA00022692"/>
    </source>
</evidence>
<dbReference type="InterPro" id="IPR050569">
    <property type="entry name" value="TAAR"/>
</dbReference>
<dbReference type="SUPFAM" id="SSF81321">
    <property type="entry name" value="Family A G protein-coupled receptor-like"/>
    <property type="match status" value="2"/>
</dbReference>
<feature type="transmembrane region" description="Helical" evidence="10">
    <location>
        <begin position="32"/>
        <end position="57"/>
    </location>
</feature>
<dbReference type="PANTHER" id="PTHR24249:SF372">
    <property type="entry name" value="G-PROTEIN COUPLED RECEPTORS FAMILY 1 PROFILE DOMAIN-CONTAINING PROTEIN"/>
    <property type="match status" value="1"/>
</dbReference>
<accession>A0ABN8R4I6</accession>
<keyword evidence="3 9" id="KW-0812">Transmembrane</keyword>
<feature type="transmembrane region" description="Helical" evidence="10">
    <location>
        <begin position="537"/>
        <end position="559"/>
    </location>
</feature>
<evidence type="ECO:0000259" key="11">
    <source>
        <dbReference type="PROSITE" id="PS50262"/>
    </source>
</evidence>
<dbReference type="InterPro" id="IPR000276">
    <property type="entry name" value="GPCR_Rhodpsn"/>
</dbReference>
<protein>
    <recommendedName>
        <fullName evidence="11">G-protein coupled receptors family 1 profile domain-containing protein</fullName>
    </recommendedName>
</protein>
<name>A0ABN8R4I6_9CNID</name>
<keyword evidence="13" id="KW-1185">Reference proteome</keyword>
<feature type="transmembrane region" description="Helical" evidence="10">
    <location>
        <begin position="188"/>
        <end position="206"/>
    </location>
</feature>
<dbReference type="CDD" id="cd00637">
    <property type="entry name" value="7tm_classA_rhodopsin-like"/>
    <property type="match status" value="2"/>
</dbReference>
<feature type="transmembrane region" description="Helical" evidence="10">
    <location>
        <begin position="248"/>
        <end position="269"/>
    </location>
</feature>
<dbReference type="Gene3D" id="1.20.1070.10">
    <property type="entry name" value="Rhodopsin 7-helix transmembrane proteins"/>
    <property type="match status" value="2"/>
</dbReference>
<evidence type="ECO:0000256" key="8">
    <source>
        <dbReference type="ARBA" id="ARBA00023224"/>
    </source>
</evidence>
<dbReference type="Proteomes" id="UP001159405">
    <property type="component" value="Unassembled WGS sequence"/>
</dbReference>
<evidence type="ECO:0000256" key="10">
    <source>
        <dbReference type="SAM" id="Phobius"/>
    </source>
</evidence>
<feature type="transmembrane region" description="Helical" evidence="10">
    <location>
        <begin position="398"/>
        <end position="425"/>
    </location>
</feature>
<comment type="similarity">
    <text evidence="9">Belongs to the G-protein coupled receptor 1 family.</text>
</comment>
<dbReference type="PROSITE" id="PS00237">
    <property type="entry name" value="G_PROTEIN_RECEP_F1_1"/>
    <property type="match status" value="2"/>
</dbReference>
<feature type="transmembrane region" description="Helical" evidence="10">
    <location>
        <begin position="473"/>
        <end position="492"/>
    </location>
</feature>
<feature type="transmembrane region" description="Helical" evidence="10">
    <location>
        <begin position="281"/>
        <end position="300"/>
    </location>
</feature>
<evidence type="ECO:0000256" key="4">
    <source>
        <dbReference type="ARBA" id="ARBA00022989"/>
    </source>
</evidence>
<organism evidence="12 13">
    <name type="scientific">Porites lobata</name>
    <dbReference type="NCBI Taxonomy" id="104759"/>
    <lineage>
        <taxon>Eukaryota</taxon>
        <taxon>Metazoa</taxon>
        <taxon>Cnidaria</taxon>
        <taxon>Anthozoa</taxon>
        <taxon>Hexacorallia</taxon>
        <taxon>Scleractinia</taxon>
        <taxon>Fungiina</taxon>
        <taxon>Poritidae</taxon>
        <taxon>Porites</taxon>
    </lineage>
</organism>
<keyword evidence="6 10" id="KW-0472">Membrane</keyword>
<feature type="transmembrane region" description="Helical" evidence="10">
    <location>
        <begin position="446"/>
        <end position="467"/>
    </location>
</feature>
<keyword evidence="8 9" id="KW-0807">Transducer</keyword>
<feature type="transmembrane region" description="Helical" evidence="10">
    <location>
        <begin position="571"/>
        <end position="592"/>
    </location>
</feature>
<keyword evidence="5 9" id="KW-0297">G-protein coupled receptor</keyword>
<evidence type="ECO:0000313" key="13">
    <source>
        <dbReference type="Proteomes" id="UP001159405"/>
    </source>
</evidence>
<feature type="domain" description="G-protein coupled receptors family 1 profile" evidence="11">
    <location>
        <begin position="49"/>
        <end position="298"/>
    </location>
</feature>
<evidence type="ECO:0000256" key="2">
    <source>
        <dbReference type="ARBA" id="ARBA00022475"/>
    </source>
</evidence>
<feature type="transmembrane region" description="Helical" evidence="10">
    <location>
        <begin position="69"/>
        <end position="90"/>
    </location>
</feature>
<dbReference type="PROSITE" id="PS50262">
    <property type="entry name" value="G_PROTEIN_RECEP_F1_2"/>
    <property type="match status" value="2"/>
</dbReference>
<feature type="domain" description="G-protein coupled receptors family 1 profile" evidence="11">
    <location>
        <begin position="341"/>
        <end position="590"/>
    </location>
</feature>
<evidence type="ECO:0000256" key="5">
    <source>
        <dbReference type="ARBA" id="ARBA00023040"/>
    </source>
</evidence>
<evidence type="ECO:0000313" key="12">
    <source>
        <dbReference type="EMBL" id="CAH3173950.1"/>
    </source>
</evidence>
<keyword evidence="7 9" id="KW-0675">Receptor</keyword>
<feature type="transmembrane region" description="Helical" evidence="10">
    <location>
        <begin position="160"/>
        <end position="182"/>
    </location>
</feature>
<dbReference type="InterPro" id="IPR017452">
    <property type="entry name" value="GPCR_Rhodpsn_7TM"/>
</dbReference>